<dbReference type="GO" id="GO:0016757">
    <property type="term" value="F:glycosyltransferase activity"/>
    <property type="evidence" value="ECO:0007669"/>
    <property type="project" value="UniProtKB-KW"/>
</dbReference>
<dbReference type="Gene3D" id="3.40.50.2020">
    <property type="match status" value="1"/>
</dbReference>
<dbReference type="Proteomes" id="UP000584374">
    <property type="component" value="Unassembled WGS sequence"/>
</dbReference>
<dbReference type="AlphaFoldDB" id="A0A840QIS9"/>
<keyword evidence="2" id="KW-0328">Glycosyltransferase</keyword>
<evidence type="ECO:0000313" key="2">
    <source>
        <dbReference type="EMBL" id="MBB5158818.1"/>
    </source>
</evidence>
<name>A0A840QIS9_9PSEU</name>
<gene>
    <name evidence="2" type="ORF">BJ970_006417</name>
</gene>
<dbReference type="SUPFAM" id="SSF53271">
    <property type="entry name" value="PRTase-like"/>
    <property type="match status" value="1"/>
</dbReference>
<keyword evidence="2" id="KW-0808">Transferase</keyword>
<accession>A0A840QIS9</accession>
<dbReference type="InterPro" id="IPR029057">
    <property type="entry name" value="PRTase-like"/>
</dbReference>
<protein>
    <submittedName>
        <fullName evidence="2">Neamine phosphoribosyltransferase</fullName>
        <ecNumber evidence="2">2.4.2.49</ecNumber>
    </submittedName>
</protein>
<dbReference type="EMBL" id="JACHIW010000002">
    <property type="protein sequence ID" value="MBB5158818.1"/>
    <property type="molecule type" value="Genomic_DNA"/>
</dbReference>
<organism evidence="2 3">
    <name type="scientific">Saccharopolyspora phatthalungensis</name>
    <dbReference type="NCBI Taxonomy" id="664693"/>
    <lineage>
        <taxon>Bacteria</taxon>
        <taxon>Bacillati</taxon>
        <taxon>Actinomycetota</taxon>
        <taxon>Actinomycetes</taxon>
        <taxon>Pseudonocardiales</taxon>
        <taxon>Pseudonocardiaceae</taxon>
        <taxon>Saccharopolyspora</taxon>
    </lineage>
</organism>
<dbReference type="InterPro" id="IPR000836">
    <property type="entry name" value="PRTase_dom"/>
</dbReference>
<sequence length="590" mass="64479">MDVETSRRAPAGPAVGLPPLHRGMLETAARCGDARSLWAFACWTEQVLADTCAAAGHVNVTWNRHLRDVRTRCARLAADMVAGSPPDPDNVRALGAVMACATAGIEGLWGVRTPVLEHAADWKTPESFAYDLSDPEVCHAQAAQWPPGPVLVVGVRTGGSYLAPLWVAGLDRPNAAYTTMRPLREHGGIVFAPGELPARLVPGTTVVVVDDQPDTGRTLVEVCDLLAARYPDARVVLTSPGRQYERRGDELVATVDTLPLCSARPRVWELLGSRDRPRLLARLAEAGLPDGLTVEPFSGPFDRRYPAAQQWLPWTDRASTKPLRIDPRHAPFVLCRDARPAYVARFIGEGPHGRWSAAQLDRFAGLTPVSTAFVDGYLVTPFDHSLRPLTTVLSESDGHVRLGEVARYWRILAATSSVCRVPATLTKQLRAPLRHALDRLRERIGGPLPVDGVWIDRHVPESVPRGGAEGLLVRSSLPYAHQRWHWQVAGEQLRRFGIDSIWGGTLCVDAEVSAFLVENHTDRAVSERTCAVLDELLPPGVVTGALGRIGEALLWNLKTWNRRRPVLSGAATERIIADLERLRDAVLALS</sequence>
<dbReference type="RefSeq" id="WP_184730819.1">
    <property type="nucleotide sequence ID" value="NZ_JACHIW010000002.1"/>
</dbReference>
<dbReference type="Pfam" id="PF00156">
    <property type="entry name" value="Pribosyltran"/>
    <property type="match status" value="1"/>
</dbReference>
<reference evidence="2 3" key="1">
    <citation type="submission" date="2020-08" db="EMBL/GenBank/DDBJ databases">
        <title>Sequencing the genomes of 1000 actinobacteria strains.</title>
        <authorList>
            <person name="Klenk H.-P."/>
        </authorList>
    </citation>
    <scope>NUCLEOTIDE SEQUENCE [LARGE SCALE GENOMIC DNA]</scope>
    <source>
        <strain evidence="2 3">DSM 45584</strain>
    </source>
</reference>
<keyword evidence="3" id="KW-1185">Reference proteome</keyword>
<comment type="caution">
    <text evidence="2">The sequence shown here is derived from an EMBL/GenBank/DDBJ whole genome shotgun (WGS) entry which is preliminary data.</text>
</comment>
<proteinExistence type="predicted"/>
<evidence type="ECO:0000259" key="1">
    <source>
        <dbReference type="Pfam" id="PF00156"/>
    </source>
</evidence>
<dbReference type="EC" id="2.4.2.49" evidence="2"/>
<evidence type="ECO:0000313" key="3">
    <source>
        <dbReference type="Proteomes" id="UP000584374"/>
    </source>
</evidence>
<dbReference type="CDD" id="cd06223">
    <property type="entry name" value="PRTases_typeI"/>
    <property type="match status" value="1"/>
</dbReference>
<feature type="domain" description="Phosphoribosyltransferase" evidence="1">
    <location>
        <begin position="149"/>
        <end position="238"/>
    </location>
</feature>